<dbReference type="Proteomes" id="UP000729402">
    <property type="component" value="Unassembled WGS sequence"/>
</dbReference>
<reference evidence="11" key="1">
    <citation type="journal article" date="2021" name="bioRxiv">
        <title>Whole Genome Assembly and Annotation of Northern Wild Rice, Zizania palustris L., Supports a Whole Genome Duplication in the Zizania Genus.</title>
        <authorList>
            <person name="Haas M."/>
            <person name="Kono T."/>
            <person name="Macchietto M."/>
            <person name="Millas R."/>
            <person name="McGilp L."/>
            <person name="Shao M."/>
            <person name="Duquette J."/>
            <person name="Hirsch C.N."/>
            <person name="Kimball J."/>
        </authorList>
    </citation>
    <scope>NUCLEOTIDE SEQUENCE</scope>
    <source>
        <tissue evidence="11">Fresh leaf tissue</tissue>
    </source>
</reference>
<comment type="caution">
    <text evidence="11">The sequence shown here is derived from an EMBL/GenBank/DDBJ whole genome shotgun (WGS) entry which is preliminary data.</text>
</comment>
<name>A0A8J5SUQ4_ZIZPA</name>
<comment type="similarity">
    <text evidence="3 9">Belongs to the PP2C family.</text>
</comment>
<dbReference type="OrthoDB" id="10264738at2759"/>
<keyword evidence="7 9" id="KW-0904">Protein phosphatase</keyword>
<dbReference type="Pfam" id="PF00481">
    <property type="entry name" value="PP2C"/>
    <property type="match status" value="1"/>
</dbReference>
<evidence type="ECO:0000256" key="5">
    <source>
        <dbReference type="ARBA" id="ARBA00022801"/>
    </source>
</evidence>
<dbReference type="CDD" id="cd00143">
    <property type="entry name" value="PP2Cc"/>
    <property type="match status" value="1"/>
</dbReference>
<sequence length="321" mass="34445">MGLAGDGSSVSGGGLSENSRFSYGYASCPGKRASMEDFYETRIDGVDGETIGLFGVFDGHGGARAAEYVKQHLFSNLIKHPKFISDTKSAIGMTLMILHALTTLEQKHPIQLEGDYDFFPSSPAAETYNHTDSEFLKADSSHTTDAGSTASTAILVGDRLLVANVGDSRAVVCRGGNAIAVSRDHKPDQSDERQRIEDAGGFVMWAGTWRVGGVLAVSRAFGDKLLKQYVVADPEIKEEIVDSSLEFLILASDGLWDVVTNEEAVSMVKPIQDPEQAAKRLLQEAYQRGSADNITVVIVRFLEGMATGGGPSKETTSNQNS</sequence>
<evidence type="ECO:0000313" key="11">
    <source>
        <dbReference type="EMBL" id="KAG8069758.1"/>
    </source>
</evidence>
<reference evidence="11" key="2">
    <citation type="submission" date="2021-02" db="EMBL/GenBank/DDBJ databases">
        <authorList>
            <person name="Kimball J.A."/>
            <person name="Haas M.W."/>
            <person name="Macchietto M."/>
            <person name="Kono T."/>
            <person name="Duquette J."/>
            <person name="Shao M."/>
        </authorList>
    </citation>
    <scope>NUCLEOTIDE SEQUENCE</scope>
    <source>
        <tissue evidence="11">Fresh leaf tissue</tissue>
    </source>
</reference>
<keyword evidence="5 9" id="KW-0378">Hydrolase</keyword>
<dbReference type="EC" id="3.1.3.16" evidence="4"/>
<dbReference type="InterPro" id="IPR001932">
    <property type="entry name" value="PPM-type_phosphatase-like_dom"/>
</dbReference>
<evidence type="ECO:0000256" key="4">
    <source>
        <dbReference type="ARBA" id="ARBA00013081"/>
    </source>
</evidence>
<dbReference type="InterPro" id="IPR015655">
    <property type="entry name" value="PP2C"/>
</dbReference>
<evidence type="ECO:0000256" key="2">
    <source>
        <dbReference type="ARBA" id="ARBA00001946"/>
    </source>
</evidence>
<proteinExistence type="inferred from homology"/>
<evidence type="ECO:0000256" key="8">
    <source>
        <dbReference type="ARBA" id="ARBA00023211"/>
    </source>
</evidence>
<evidence type="ECO:0000256" key="7">
    <source>
        <dbReference type="ARBA" id="ARBA00022912"/>
    </source>
</evidence>
<evidence type="ECO:0000259" key="10">
    <source>
        <dbReference type="PROSITE" id="PS51746"/>
    </source>
</evidence>
<comment type="cofactor">
    <cofactor evidence="1">
        <name>Mn(2+)</name>
        <dbReference type="ChEBI" id="CHEBI:29035"/>
    </cofactor>
</comment>
<organism evidence="11 12">
    <name type="scientific">Zizania palustris</name>
    <name type="common">Northern wild rice</name>
    <dbReference type="NCBI Taxonomy" id="103762"/>
    <lineage>
        <taxon>Eukaryota</taxon>
        <taxon>Viridiplantae</taxon>
        <taxon>Streptophyta</taxon>
        <taxon>Embryophyta</taxon>
        <taxon>Tracheophyta</taxon>
        <taxon>Spermatophyta</taxon>
        <taxon>Magnoliopsida</taxon>
        <taxon>Liliopsida</taxon>
        <taxon>Poales</taxon>
        <taxon>Poaceae</taxon>
        <taxon>BOP clade</taxon>
        <taxon>Oryzoideae</taxon>
        <taxon>Oryzeae</taxon>
        <taxon>Zizaniinae</taxon>
        <taxon>Zizania</taxon>
    </lineage>
</organism>
<dbReference type="GO" id="GO:0004722">
    <property type="term" value="F:protein serine/threonine phosphatase activity"/>
    <property type="evidence" value="ECO:0007669"/>
    <property type="project" value="UniProtKB-EC"/>
</dbReference>
<gene>
    <name evidence="11" type="ORF">GUJ93_ZPchr0006g41545</name>
</gene>
<evidence type="ECO:0000313" key="12">
    <source>
        <dbReference type="Proteomes" id="UP000729402"/>
    </source>
</evidence>
<feature type="domain" description="PPM-type phosphatase" evidence="10">
    <location>
        <begin position="22"/>
        <end position="301"/>
    </location>
</feature>
<evidence type="ECO:0000256" key="9">
    <source>
        <dbReference type="RuleBase" id="RU003465"/>
    </source>
</evidence>
<dbReference type="EMBL" id="JAAALK010000283">
    <property type="protein sequence ID" value="KAG8069758.1"/>
    <property type="molecule type" value="Genomic_DNA"/>
</dbReference>
<dbReference type="PROSITE" id="PS01032">
    <property type="entry name" value="PPM_1"/>
    <property type="match status" value="1"/>
</dbReference>
<evidence type="ECO:0000256" key="6">
    <source>
        <dbReference type="ARBA" id="ARBA00022842"/>
    </source>
</evidence>
<comment type="cofactor">
    <cofactor evidence="2">
        <name>Mg(2+)</name>
        <dbReference type="ChEBI" id="CHEBI:18420"/>
    </cofactor>
</comment>
<dbReference type="AlphaFoldDB" id="A0A8J5SUQ4"/>
<keyword evidence="12" id="KW-1185">Reference proteome</keyword>
<protein>
    <recommendedName>
        <fullName evidence="4">protein-serine/threonine phosphatase</fullName>
        <ecNumber evidence="4">3.1.3.16</ecNumber>
    </recommendedName>
</protein>
<evidence type="ECO:0000256" key="3">
    <source>
        <dbReference type="ARBA" id="ARBA00006702"/>
    </source>
</evidence>
<keyword evidence="8" id="KW-0464">Manganese</keyword>
<dbReference type="SMART" id="SM00331">
    <property type="entry name" value="PP2C_SIG"/>
    <property type="match status" value="1"/>
</dbReference>
<evidence type="ECO:0000256" key="1">
    <source>
        <dbReference type="ARBA" id="ARBA00001936"/>
    </source>
</evidence>
<dbReference type="PROSITE" id="PS51746">
    <property type="entry name" value="PPM_2"/>
    <property type="match status" value="1"/>
</dbReference>
<dbReference type="InterPro" id="IPR000222">
    <property type="entry name" value="PP2C_BS"/>
</dbReference>
<dbReference type="SMART" id="SM00332">
    <property type="entry name" value="PP2Cc"/>
    <property type="match status" value="1"/>
</dbReference>
<dbReference type="GO" id="GO:0043169">
    <property type="term" value="F:cation binding"/>
    <property type="evidence" value="ECO:0007669"/>
    <property type="project" value="InterPro"/>
</dbReference>
<dbReference type="PANTHER" id="PTHR47992">
    <property type="entry name" value="PROTEIN PHOSPHATASE"/>
    <property type="match status" value="1"/>
</dbReference>
<accession>A0A8J5SUQ4</accession>
<keyword evidence="6" id="KW-0460">Magnesium</keyword>